<dbReference type="Gene3D" id="1.10.630.10">
    <property type="entry name" value="Cytochrome P450"/>
    <property type="match status" value="1"/>
</dbReference>
<dbReference type="GO" id="GO:0016705">
    <property type="term" value="F:oxidoreductase activity, acting on paired donors, with incorporation or reduction of molecular oxygen"/>
    <property type="evidence" value="ECO:0007669"/>
    <property type="project" value="InterPro"/>
</dbReference>
<dbReference type="PRINTS" id="PR00359">
    <property type="entry name" value="BP450"/>
</dbReference>
<dbReference type="InterPro" id="IPR001128">
    <property type="entry name" value="Cyt_P450"/>
</dbReference>
<evidence type="ECO:0000256" key="2">
    <source>
        <dbReference type="ARBA" id="ARBA00022617"/>
    </source>
</evidence>
<keyword evidence="4" id="KW-0560">Oxidoreductase</keyword>
<proteinExistence type="inferred from homology"/>
<dbReference type="Proteomes" id="UP000225108">
    <property type="component" value="Unassembled WGS sequence"/>
</dbReference>
<name>A0A2G3PKA2_WILMA</name>
<keyword evidence="5" id="KW-0408">Iron</keyword>
<dbReference type="GO" id="GO:0004497">
    <property type="term" value="F:monooxygenase activity"/>
    <property type="evidence" value="ECO:0007669"/>
    <property type="project" value="UniProtKB-KW"/>
</dbReference>
<evidence type="ECO:0000256" key="3">
    <source>
        <dbReference type="ARBA" id="ARBA00022723"/>
    </source>
</evidence>
<dbReference type="EMBL" id="PEBD01000010">
    <property type="protein sequence ID" value="PHV66153.1"/>
    <property type="molecule type" value="Genomic_DNA"/>
</dbReference>
<accession>A0A2G3PKA2</accession>
<keyword evidence="6" id="KW-0503">Monooxygenase</keyword>
<evidence type="ECO:0000313" key="7">
    <source>
        <dbReference type="EMBL" id="PHV66153.1"/>
    </source>
</evidence>
<dbReference type="GO" id="GO:0020037">
    <property type="term" value="F:heme binding"/>
    <property type="evidence" value="ECO:0007669"/>
    <property type="project" value="InterPro"/>
</dbReference>
<dbReference type="InterPro" id="IPR036396">
    <property type="entry name" value="Cyt_P450_sf"/>
</dbReference>
<dbReference type="SUPFAM" id="SSF48264">
    <property type="entry name" value="Cytochrome P450"/>
    <property type="match status" value="1"/>
</dbReference>
<evidence type="ECO:0000256" key="4">
    <source>
        <dbReference type="ARBA" id="ARBA00023002"/>
    </source>
</evidence>
<protein>
    <recommendedName>
        <fullName evidence="9">Cytochrome P450</fullName>
    </recommendedName>
</protein>
<dbReference type="Pfam" id="PF00067">
    <property type="entry name" value="p450"/>
    <property type="match status" value="1"/>
</dbReference>
<dbReference type="GO" id="GO:0005506">
    <property type="term" value="F:iron ion binding"/>
    <property type="evidence" value="ECO:0007669"/>
    <property type="project" value="InterPro"/>
</dbReference>
<evidence type="ECO:0000256" key="5">
    <source>
        <dbReference type="ARBA" id="ARBA00023004"/>
    </source>
</evidence>
<evidence type="ECO:0000256" key="6">
    <source>
        <dbReference type="ARBA" id="ARBA00023033"/>
    </source>
</evidence>
<evidence type="ECO:0000313" key="8">
    <source>
        <dbReference type="Proteomes" id="UP000225108"/>
    </source>
</evidence>
<sequence length="426" mass="47680">MLITVIMITLLSEAVVTNLTTPHVQIEDPQFYLDNPWPTFRWMRENDPFYYYESLDTFVVTRHADIREIVNHPHVFVSSRGIFLNDWKYAGQQAGDETLTDSFFPKGGEQVGTADLPRHTDLRRVIAPAFSPRAIGRIAESLALEVAEMVEGIEPGAVTDWLPFASLVPIRAATKLIGLPDTDIDRVQFWSDELEKLGGDLTLEELQAAAREFQSLQQFIIENIEVRRRNPGTDDLLTVLLNAELDNDKVSEANVVMYAMTMMAAGGDTTRSLLAGIIYHLAQHPAQWELLRGDRTIIPRAIEEALRYVTPARAFGRTAVQDITVNGQEIKAGQRVYLMYMAANRDEEVFPDAEKFDITRKESAQQLALSGGAHICAGARLVRSEAAIVLNALLDRFARVELAGEAVPVVHVIRNGWSTMPVKFHI</sequence>
<dbReference type="PANTHER" id="PTHR46696:SF1">
    <property type="entry name" value="CYTOCHROME P450 YJIB-RELATED"/>
    <property type="match status" value="1"/>
</dbReference>
<dbReference type="PANTHER" id="PTHR46696">
    <property type="entry name" value="P450, PUTATIVE (EUROFUNG)-RELATED"/>
    <property type="match status" value="1"/>
</dbReference>
<dbReference type="InterPro" id="IPR002397">
    <property type="entry name" value="Cyt_P450_B"/>
</dbReference>
<keyword evidence="2" id="KW-0349">Heme</keyword>
<evidence type="ECO:0008006" key="9">
    <source>
        <dbReference type="Google" id="ProtNLM"/>
    </source>
</evidence>
<keyword evidence="3" id="KW-0479">Metal-binding</keyword>
<gene>
    <name evidence="7" type="ORF">CSW57_21280</name>
</gene>
<comment type="caution">
    <text evidence="7">The sequence shown here is derived from an EMBL/GenBank/DDBJ whole genome shotgun (WGS) entry which is preliminary data.</text>
</comment>
<comment type="similarity">
    <text evidence="1">Belongs to the cytochrome P450 family.</text>
</comment>
<organism evidence="7 8">
    <name type="scientific">Williamsia marianensis</name>
    <dbReference type="NCBI Taxonomy" id="85044"/>
    <lineage>
        <taxon>Bacteria</taxon>
        <taxon>Bacillati</taxon>
        <taxon>Actinomycetota</taxon>
        <taxon>Actinomycetes</taxon>
        <taxon>Mycobacteriales</taxon>
        <taxon>Nocardiaceae</taxon>
        <taxon>Williamsia</taxon>
    </lineage>
</organism>
<reference evidence="7 8" key="1">
    <citation type="submission" date="2017-10" db="EMBL/GenBank/DDBJ databases">
        <title>The draft genome sequence of Williamsia sp. BULT 1.1 isolated from the semi-arid grassland soils from South Africa.</title>
        <authorList>
            <person name="Kabwe M.H."/>
            <person name="Govender N."/>
            <person name="Mutseka Lunga P."/>
            <person name="Vikram S."/>
            <person name="Makhalanyane T.P."/>
        </authorList>
    </citation>
    <scope>NUCLEOTIDE SEQUENCE [LARGE SCALE GENOMIC DNA]</scope>
    <source>
        <strain evidence="7 8">BULT 1.1</strain>
    </source>
</reference>
<evidence type="ECO:0000256" key="1">
    <source>
        <dbReference type="ARBA" id="ARBA00010617"/>
    </source>
</evidence>
<dbReference type="AlphaFoldDB" id="A0A2G3PKA2"/>